<dbReference type="PROSITE" id="PS00463">
    <property type="entry name" value="ZN2_CY6_FUNGAL_1"/>
    <property type="match status" value="1"/>
</dbReference>
<evidence type="ECO:0000313" key="9">
    <source>
        <dbReference type="EMBL" id="KGQ07154.1"/>
    </source>
</evidence>
<keyword evidence="5" id="KW-0804">Transcription</keyword>
<dbReference type="InterPro" id="IPR036864">
    <property type="entry name" value="Zn2-C6_fun-type_DNA-bd_sf"/>
</dbReference>
<comment type="subcellular location">
    <subcellularLocation>
        <location evidence="1">Nucleus</location>
    </subcellularLocation>
</comment>
<dbReference type="GO" id="GO:0045944">
    <property type="term" value="P:positive regulation of transcription by RNA polymerase II"/>
    <property type="evidence" value="ECO:0007669"/>
    <property type="project" value="TreeGrafter"/>
</dbReference>
<keyword evidence="4" id="KW-0238">DNA-binding</keyword>
<dbReference type="InterPro" id="IPR007219">
    <property type="entry name" value="XnlR_reg_dom"/>
</dbReference>
<organism evidence="9 10">
    <name type="scientific">Beauveria bassiana D1-5</name>
    <dbReference type="NCBI Taxonomy" id="1245745"/>
    <lineage>
        <taxon>Eukaryota</taxon>
        <taxon>Fungi</taxon>
        <taxon>Dikarya</taxon>
        <taxon>Ascomycota</taxon>
        <taxon>Pezizomycotina</taxon>
        <taxon>Sordariomycetes</taxon>
        <taxon>Hypocreomycetidae</taxon>
        <taxon>Hypocreales</taxon>
        <taxon>Cordycipitaceae</taxon>
        <taxon>Beauveria</taxon>
    </lineage>
</organism>
<dbReference type="OrthoDB" id="4870341at2759"/>
<evidence type="ECO:0000256" key="6">
    <source>
        <dbReference type="ARBA" id="ARBA00023242"/>
    </source>
</evidence>
<keyword evidence="3" id="KW-0805">Transcription regulation</keyword>
<dbReference type="SUPFAM" id="SSF57701">
    <property type="entry name" value="Zn2/Cys6 DNA-binding domain"/>
    <property type="match status" value="1"/>
</dbReference>
<evidence type="ECO:0000256" key="5">
    <source>
        <dbReference type="ARBA" id="ARBA00023163"/>
    </source>
</evidence>
<dbReference type="SMART" id="SM00066">
    <property type="entry name" value="GAL4"/>
    <property type="match status" value="1"/>
</dbReference>
<proteinExistence type="predicted"/>
<evidence type="ECO:0000256" key="4">
    <source>
        <dbReference type="ARBA" id="ARBA00023125"/>
    </source>
</evidence>
<evidence type="ECO:0000256" key="7">
    <source>
        <dbReference type="SAM" id="MobiDB-lite"/>
    </source>
</evidence>
<sequence length="670" mass="74828">MPPNRAKERPPSETSWAYSQRPRQAQPAKKSVACSRCHEKKMKCSGETPCARCKAAGHFDSCRYVARDRKIRVDESYFQQLINDSQELHRQRRNRAVDPSTQSSYSTERLYPQNATTAGPSLPIHIGETACTAFATRISQCLNGIDMATCPLRWDYVDESQLASLLDNAVEWPSLVHARLLLQTVFTNICPAFHLALRKDTYAMLSHVYQRRKFHDAAVKAKYFALFALGKAYSTLTSPDAGCTPAPGSAYFVKALSLVQLAPERPTMMHLETILALALYQKFLNRFHSAYLLIGNALRLGLSLRLHCCPGGESVRPVDREHRIRLWWTIYIMDRFWGLKGGLPVQVNDSDIQVDLPADLLDDREREQLPDPALQIASISVARLAGNISQQLYGPRKPGGCFLQHEQSLLAQSHQWLESLPDSLKLKPAGDNSRNVTVLHLQFHYCVILAIRPALLHALPRKADSTPDTAVDTMSANMMAILETCGHTAKHSISLCIYAWTKGFIGMLSYDFPAFLFSGVLALHVTGHIQGAKIGDIPEVETAREILQILETSGNIASKAFNPHLQSVLKSFENHGRTAAAADKVPRSAVDKVASQSGIQSLAPEFNMAVESFSWLLSAEMMTTEMAFDQTNMQQFLANDELAVAPQDKIDLFNDPMSLFWWLDQPLYTE</sequence>
<dbReference type="eggNOG" id="ENOG502RZ2S">
    <property type="taxonomic scope" value="Eukaryota"/>
</dbReference>
<dbReference type="PANTHER" id="PTHR47540:SF6">
    <property type="entry name" value="ZN(II)2CYS6 TRANSCRIPTION FACTOR (EUROFUNG)"/>
    <property type="match status" value="1"/>
</dbReference>
<dbReference type="GO" id="GO:0043565">
    <property type="term" value="F:sequence-specific DNA binding"/>
    <property type="evidence" value="ECO:0007669"/>
    <property type="project" value="TreeGrafter"/>
</dbReference>
<dbReference type="GO" id="GO:0005634">
    <property type="term" value="C:nucleus"/>
    <property type="evidence" value="ECO:0007669"/>
    <property type="project" value="UniProtKB-SubCell"/>
</dbReference>
<dbReference type="EMBL" id="ANFO01000727">
    <property type="protein sequence ID" value="KGQ07154.1"/>
    <property type="molecule type" value="Genomic_DNA"/>
</dbReference>
<dbReference type="Gene3D" id="4.10.240.10">
    <property type="entry name" value="Zn(2)-C6 fungal-type DNA-binding domain"/>
    <property type="match status" value="1"/>
</dbReference>
<evidence type="ECO:0000313" key="10">
    <source>
        <dbReference type="Proteomes" id="UP000030106"/>
    </source>
</evidence>
<comment type="caution">
    <text evidence="9">The sequence shown here is derived from an EMBL/GenBank/DDBJ whole genome shotgun (WGS) entry which is preliminary data.</text>
</comment>
<dbReference type="GO" id="GO:0000981">
    <property type="term" value="F:DNA-binding transcription factor activity, RNA polymerase II-specific"/>
    <property type="evidence" value="ECO:0007669"/>
    <property type="project" value="InterPro"/>
</dbReference>
<name>A0A0A2W2J4_BEABA</name>
<dbReference type="STRING" id="1245745.A0A0A2W2J4"/>
<keyword evidence="6" id="KW-0539">Nucleus</keyword>
<feature type="compositionally biased region" description="Basic and acidic residues" evidence="7">
    <location>
        <begin position="1"/>
        <end position="11"/>
    </location>
</feature>
<dbReference type="PROSITE" id="PS50048">
    <property type="entry name" value="ZN2_CY6_FUNGAL_2"/>
    <property type="match status" value="1"/>
</dbReference>
<feature type="compositionally biased region" description="Polar residues" evidence="7">
    <location>
        <begin position="12"/>
        <end position="23"/>
    </location>
</feature>
<dbReference type="Proteomes" id="UP000030106">
    <property type="component" value="Unassembled WGS sequence"/>
</dbReference>
<protein>
    <submittedName>
        <fullName evidence="9">Proline utilization trans-activator</fullName>
    </submittedName>
</protein>
<dbReference type="Pfam" id="PF00172">
    <property type="entry name" value="Zn_clus"/>
    <property type="match status" value="1"/>
</dbReference>
<dbReference type="HOGENOM" id="CLU_006926_1_1_1"/>
<dbReference type="AlphaFoldDB" id="A0A0A2W2J4"/>
<keyword evidence="2" id="KW-0479">Metal-binding</keyword>
<dbReference type="InterPro" id="IPR001138">
    <property type="entry name" value="Zn2Cys6_DnaBD"/>
</dbReference>
<accession>A0A0A2W2J4</accession>
<reference evidence="9 10" key="1">
    <citation type="submission" date="2012-10" db="EMBL/GenBank/DDBJ databases">
        <title>Genome sequencing and analysis of entomopathogenic fungi Beauveria bassiana D1-5.</title>
        <authorList>
            <person name="Li Q."/>
            <person name="Wang L."/>
            <person name="Zhang Z."/>
            <person name="Wang Q."/>
            <person name="Ren J."/>
            <person name="Wang M."/>
            <person name="Xu W."/>
            <person name="Wang J."/>
            <person name="Lu Y."/>
            <person name="Du Q."/>
            <person name="Sun Z."/>
        </authorList>
    </citation>
    <scope>NUCLEOTIDE SEQUENCE [LARGE SCALE GENOMIC DNA]</scope>
    <source>
        <strain evidence="9 10">D1-5</strain>
    </source>
</reference>
<gene>
    <name evidence="9" type="ORF">BBAD15_g7526</name>
</gene>
<dbReference type="SMART" id="SM00906">
    <property type="entry name" value="Fungal_trans"/>
    <property type="match status" value="1"/>
</dbReference>
<feature type="region of interest" description="Disordered" evidence="7">
    <location>
        <begin position="1"/>
        <end position="30"/>
    </location>
</feature>
<dbReference type="GO" id="GO:0008270">
    <property type="term" value="F:zinc ion binding"/>
    <property type="evidence" value="ECO:0007669"/>
    <property type="project" value="InterPro"/>
</dbReference>
<evidence type="ECO:0000256" key="3">
    <source>
        <dbReference type="ARBA" id="ARBA00023015"/>
    </source>
</evidence>
<dbReference type="PANTHER" id="PTHR47540">
    <property type="entry name" value="THIAMINE REPRESSIBLE GENES REGULATORY PROTEIN THI5"/>
    <property type="match status" value="1"/>
</dbReference>
<evidence type="ECO:0000259" key="8">
    <source>
        <dbReference type="PROSITE" id="PS50048"/>
    </source>
</evidence>
<evidence type="ECO:0000256" key="1">
    <source>
        <dbReference type="ARBA" id="ARBA00004123"/>
    </source>
</evidence>
<dbReference type="CDD" id="cd12148">
    <property type="entry name" value="fungal_TF_MHR"/>
    <property type="match status" value="1"/>
</dbReference>
<evidence type="ECO:0000256" key="2">
    <source>
        <dbReference type="ARBA" id="ARBA00022723"/>
    </source>
</evidence>
<dbReference type="GO" id="GO:0006351">
    <property type="term" value="P:DNA-templated transcription"/>
    <property type="evidence" value="ECO:0007669"/>
    <property type="project" value="InterPro"/>
</dbReference>
<dbReference type="CDD" id="cd00067">
    <property type="entry name" value="GAL4"/>
    <property type="match status" value="1"/>
</dbReference>
<feature type="domain" description="Zn(2)-C6 fungal-type" evidence="8">
    <location>
        <begin position="33"/>
        <end position="64"/>
    </location>
</feature>
<dbReference type="Pfam" id="PF04082">
    <property type="entry name" value="Fungal_trans"/>
    <property type="match status" value="1"/>
</dbReference>
<dbReference type="InterPro" id="IPR051711">
    <property type="entry name" value="Stress_Response_Reg"/>
</dbReference>